<evidence type="ECO:0000256" key="12">
    <source>
        <dbReference type="ARBA" id="ARBA00023180"/>
    </source>
</evidence>
<keyword evidence="18" id="KW-1185">Reference proteome</keyword>
<feature type="transmembrane region" description="Helical" evidence="15">
    <location>
        <begin position="195"/>
        <end position="212"/>
    </location>
</feature>
<dbReference type="OrthoDB" id="4494341at2759"/>
<feature type="compositionally biased region" description="Low complexity" evidence="14">
    <location>
        <begin position="490"/>
        <end position="502"/>
    </location>
</feature>
<dbReference type="PROSITE" id="PS51384">
    <property type="entry name" value="FAD_FR"/>
    <property type="match status" value="1"/>
</dbReference>
<dbReference type="EMBL" id="MNAD01001094">
    <property type="protein sequence ID" value="OJT08004.1"/>
    <property type="molecule type" value="Genomic_DNA"/>
</dbReference>
<comment type="subcellular location">
    <subcellularLocation>
        <location evidence="1">Cell membrane</location>
        <topology evidence="1">Multi-pass membrane protein</topology>
    </subcellularLocation>
</comment>
<feature type="transmembrane region" description="Helical" evidence="15">
    <location>
        <begin position="87"/>
        <end position="106"/>
    </location>
</feature>
<reference evidence="17 18" key="1">
    <citation type="submission" date="2016-10" db="EMBL/GenBank/DDBJ databases">
        <title>Genome sequence of the basidiomycete white-rot fungus Trametes pubescens.</title>
        <authorList>
            <person name="Makela M.R."/>
            <person name="Granchi Z."/>
            <person name="Peng M."/>
            <person name="De Vries R.P."/>
            <person name="Grigoriev I."/>
            <person name="Riley R."/>
            <person name="Hilden K."/>
        </authorList>
    </citation>
    <scope>NUCLEOTIDE SEQUENCE [LARGE SCALE GENOMIC DNA]</scope>
    <source>
        <strain evidence="17 18">FBCC735</strain>
    </source>
</reference>
<dbReference type="EC" id="1.16.1.9" evidence="3"/>
<evidence type="ECO:0000256" key="2">
    <source>
        <dbReference type="ARBA" id="ARBA00006278"/>
    </source>
</evidence>
<evidence type="ECO:0000256" key="8">
    <source>
        <dbReference type="ARBA" id="ARBA00022989"/>
    </source>
</evidence>
<dbReference type="PANTHER" id="PTHR32361:SF9">
    <property type="entry name" value="FERRIC REDUCTASE TRANSMEMBRANE COMPONENT 3-RELATED"/>
    <property type="match status" value="1"/>
</dbReference>
<feature type="region of interest" description="Disordered" evidence="14">
    <location>
        <begin position="490"/>
        <end position="528"/>
    </location>
</feature>
<dbReference type="InterPro" id="IPR013130">
    <property type="entry name" value="Fe3_Rdtase_TM_dom"/>
</dbReference>
<dbReference type="Pfam" id="PF01794">
    <property type="entry name" value="Ferric_reduct"/>
    <property type="match status" value="1"/>
</dbReference>
<evidence type="ECO:0000256" key="4">
    <source>
        <dbReference type="ARBA" id="ARBA00022448"/>
    </source>
</evidence>
<gene>
    <name evidence="17" type="ORF">TRAPUB_1097</name>
</gene>
<proteinExistence type="inferred from homology"/>
<dbReference type="CDD" id="cd06186">
    <property type="entry name" value="NOX_Duox_like_FAD_NADP"/>
    <property type="match status" value="1"/>
</dbReference>
<protein>
    <recommendedName>
        <fullName evidence="3">ferric-chelate reductase (NADPH)</fullName>
        <ecNumber evidence="3">1.16.1.9</ecNumber>
    </recommendedName>
</protein>
<dbReference type="InterPro" id="IPR017938">
    <property type="entry name" value="Riboflavin_synthase-like_b-brl"/>
</dbReference>
<name>A0A1M2VK70_TRAPU</name>
<evidence type="ECO:0000256" key="6">
    <source>
        <dbReference type="ARBA" id="ARBA00022692"/>
    </source>
</evidence>
<comment type="caution">
    <text evidence="17">The sequence shown here is derived from an EMBL/GenBank/DDBJ whole genome shotgun (WGS) entry which is preliminary data.</text>
</comment>
<dbReference type="Pfam" id="PF08030">
    <property type="entry name" value="NAD_binding_6"/>
    <property type="match status" value="1"/>
</dbReference>
<comment type="similarity">
    <text evidence="2">Belongs to the ferric reductase (FRE) family.</text>
</comment>
<dbReference type="Gene3D" id="3.40.50.80">
    <property type="entry name" value="Nucleotide-binding domain of ferredoxin-NADP reductase (FNR) module"/>
    <property type="match status" value="1"/>
</dbReference>
<evidence type="ECO:0000256" key="15">
    <source>
        <dbReference type="SAM" id="Phobius"/>
    </source>
</evidence>
<dbReference type="GO" id="GO:0005886">
    <property type="term" value="C:plasma membrane"/>
    <property type="evidence" value="ECO:0007669"/>
    <property type="project" value="UniProtKB-SubCell"/>
</dbReference>
<feature type="transmembrane region" description="Helical" evidence="15">
    <location>
        <begin position="126"/>
        <end position="143"/>
    </location>
</feature>
<dbReference type="GO" id="GO:0006826">
    <property type="term" value="P:iron ion transport"/>
    <property type="evidence" value="ECO:0007669"/>
    <property type="project" value="TreeGrafter"/>
</dbReference>
<dbReference type="Proteomes" id="UP000184267">
    <property type="component" value="Unassembled WGS sequence"/>
</dbReference>
<keyword evidence="4" id="KW-0813">Transport</keyword>
<dbReference type="InterPro" id="IPR017927">
    <property type="entry name" value="FAD-bd_FR_type"/>
</dbReference>
<evidence type="ECO:0000256" key="9">
    <source>
        <dbReference type="ARBA" id="ARBA00023002"/>
    </source>
</evidence>
<dbReference type="GO" id="GO:0015677">
    <property type="term" value="P:copper ion import"/>
    <property type="evidence" value="ECO:0007669"/>
    <property type="project" value="TreeGrafter"/>
</dbReference>
<dbReference type="SUPFAM" id="SSF52343">
    <property type="entry name" value="Ferredoxin reductase-like, C-terminal NADP-linked domain"/>
    <property type="match status" value="1"/>
</dbReference>
<dbReference type="InterPro" id="IPR013121">
    <property type="entry name" value="Fe_red_NAD-bd_6"/>
</dbReference>
<keyword evidence="5" id="KW-1003">Cell membrane</keyword>
<evidence type="ECO:0000259" key="16">
    <source>
        <dbReference type="PROSITE" id="PS51384"/>
    </source>
</evidence>
<dbReference type="InterPro" id="IPR013112">
    <property type="entry name" value="FAD-bd_8"/>
</dbReference>
<comment type="catalytic activity">
    <reaction evidence="13">
        <text>2 a Fe(II)-siderophore + NADP(+) + H(+) = 2 a Fe(III)-siderophore + NADPH</text>
        <dbReference type="Rhea" id="RHEA:28795"/>
        <dbReference type="Rhea" id="RHEA-COMP:11342"/>
        <dbReference type="Rhea" id="RHEA-COMP:11344"/>
        <dbReference type="ChEBI" id="CHEBI:15378"/>
        <dbReference type="ChEBI" id="CHEBI:29033"/>
        <dbReference type="ChEBI" id="CHEBI:29034"/>
        <dbReference type="ChEBI" id="CHEBI:57783"/>
        <dbReference type="ChEBI" id="CHEBI:58349"/>
        <dbReference type="EC" id="1.16.1.9"/>
    </reaction>
</comment>
<dbReference type="GO" id="GO:0006879">
    <property type="term" value="P:intracellular iron ion homeostasis"/>
    <property type="evidence" value="ECO:0007669"/>
    <property type="project" value="TreeGrafter"/>
</dbReference>
<evidence type="ECO:0000256" key="5">
    <source>
        <dbReference type="ARBA" id="ARBA00022475"/>
    </source>
</evidence>
<dbReference type="OMA" id="HIHCIPM"/>
<evidence type="ECO:0000256" key="11">
    <source>
        <dbReference type="ARBA" id="ARBA00023136"/>
    </source>
</evidence>
<feature type="compositionally biased region" description="Polar residues" evidence="14">
    <location>
        <begin position="503"/>
        <end position="518"/>
    </location>
</feature>
<keyword evidence="6 15" id="KW-0812">Transmembrane</keyword>
<accession>A0A1M2VK70</accession>
<dbReference type="STRING" id="154538.A0A1M2VK70"/>
<dbReference type="InterPro" id="IPR051410">
    <property type="entry name" value="Ferric/Cupric_Reductase"/>
</dbReference>
<dbReference type="SFLD" id="SFLDS00052">
    <property type="entry name" value="Ferric_Reductase_Domain"/>
    <property type="match status" value="1"/>
</dbReference>
<evidence type="ECO:0000256" key="1">
    <source>
        <dbReference type="ARBA" id="ARBA00004651"/>
    </source>
</evidence>
<organism evidence="17 18">
    <name type="scientific">Trametes pubescens</name>
    <name type="common">White-rot fungus</name>
    <dbReference type="NCBI Taxonomy" id="154538"/>
    <lineage>
        <taxon>Eukaryota</taxon>
        <taxon>Fungi</taxon>
        <taxon>Dikarya</taxon>
        <taxon>Basidiomycota</taxon>
        <taxon>Agaricomycotina</taxon>
        <taxon>Agaricomycetes</taxon>
        <taxon>Polyporales</taxon>
        <taxon>Polyporaceae</taxon>
        <taxon>Trametes</taxon>
    </lineage>
</organism>
<dbReference type="PANTHER" id="PTHR32361">
    <property type="entry name" value="FERRIC/CUPRIC REDUCTASE TRANSMEMBRANE COMPONENT"/>
    <property type="match status" value="1"/>
</dbReference>
<dbReference type="GO" id="GO:0052851">
    <property type="term" value="F:ferric-chelate reductase (NADPH) activity"/>
    <property type="evidence" value="ECO:0007669"/>
    <property type="project" value="UniProtKB-EC"/>
</dbReference>
<keyword evidence="9" id="KW-0560">Oxidoreductase</keyword>
<evidence type="ECO:0000256" key="7">
    <source>
        <dbReference type="ARBA" id="ARBA00022982"/>
    </source>
</evidence>
<dbReference type="SFLD" id="SFLDG01168">
    <property type="entry name" value="Ferric_reductase_subgroup_(FRE"/>
    <property type="match status" value="1"/>
</dbReference>
<evidence type="ECO:0000313" key="18">
    <source>
        <dbReference type="Proteomes" id="UP000184267"/>
    </source>
</evidence>
<keyword evidence="10" id="KW-0406">Ion transport</keyword>
<keyword evidence="12" id="KW-0325">Glycoprotein</keyword>
<feature type="transmembrane region" description="Helical" evidence="15">
    <location>
        <begin position="12"/>
        <end position="37"/>
    </location>
</feature>
<dbReference type="InterPro" id="IPR039261">
    <property type="entry name" value="FNR_nucleotide-bd"/>
</dbReference>
<dbReference type="AlphaFoldDB" id="A0A1M2VK70"/>
<keyword evidence="7" id="KW-0249">Electron transport</keyword>
<evidence type="ECO:0000256" key="13">
    <source>
        <dbReference type="ARBA" id="ARBA00048483"/>
    </source>
</evidence>
<dbReference type="SUPFAM" id="SSF63380">
    <property type="entry name" value="Riboflavin synthase domain-like"/>
    <property type="match status" value="1"/>
</dbReference>
<sequence length="615" mass="68371">MLIYVKQPIPENAYWGVFALMGLATVINIGFIAWATYRRYQVRWKKDIPVPPRPSGRLSIRRLPHAILSASRIWGFRLRIPYVEMTLVEFALSMMYLTGCLAFTYAPTDSEKPIVHLLPNYWGAKAGLLGAAQMPLAVFLALKNNPVTWLTGLGHEKLILMHRVVSRCIFVLTWLHFVGEYYRSPELLMDEGWKVAGMVGAVAQTVTTIFGIKQIRHAYYEIFYSSHVVLILTFVITMHIHCIPMECAYYIWPCYVIWGFDRLLRGSRYVLFNLILRPKNRKALIEDIGSDGLRVTLKRRIPGGWKAGQHVFLAFPGLGIESHPFTIGNIYEKEEGGDEAEMLFIIRAMGGQTRMLMNRAMPTGTCELNALFDGPYGHPEDIRAFTTCIFIAGGTGVTYTVARMHQLFKDIHASDARATRVVFVWAVRTEVEYNWVASDIAKVVALVPSSVSLLVDIYLTGGARKDQALAALPSLEKDFDIEKDTIITSSSTRTRTRSNTSSGQCSNEKAESGASTPTQPAPAYFASGANTPTTAVDGVFAFHRPGITRKGGRPDMRRILEEEITVSEGAVAVDVSGPDGLVNSVRSALSQPFTGPIATMRGTPTVLLSAEQFRM</sequence>
<evidence type="ECO:0000256" key="10">
    <source>
        <dbReference type="ARBA" id="ARBA00023065"/>
    </source>
</evidence>
<feature type="transmembrane region" description="Helical" evidence="15">
    <location>
        <begin position="219"/>
        <end position="240"/>
    </location>
</feature>
<dbReference type="Pfam" id="PF08022">
    <property type="entry name" value="FAD_binding_8"/>
    <property type="match status" value="1"/>
</dbReference>
<feature type="domain" description="FAD-binding FR-type" evidence="16">
    <location>
        <begin position="275"/>
        <end position="382"/>
    </location>
</feature>
<evidence type="ECO:0000256" key="3">
    <source>
        <dbReference type="ARBA" id="ARBA00012668"/>
    </source>
</evidence>
<keyword evidence="11 15" id="KW-0472">Membrane</keyword>
<feature type="transmembrane region" description="Helical" evidence="15">
    <location>
        <begin position="164"/>
        <end position="183"/>
    </location>
</feature>
<evidence type="ECO:0000313" key="17">
    <source>
        <dbReference type="EMBL" id="OJT08004.1"/>
    </source>
</evidence>
<evidence type="ECO:0000256" key="14">
    <source>
        <dbReference type="SAM" id="MobiDB-lite"/>
    </source>
</evidence>
<keyword evidence="8 15" id="KW-1133">Transmembrane helix</keyword>